<proteinExistence type="inferred from homology"/>
<dbReference type="WBParaSite" id="maker-unitig_31710-snap-gene-0.2-mRNA-1">
    <property type="protein sequence ID" value="maker-unitig_31710-snap-gene-0.2-mRNA-1"/>
    <property type="gene ID" value="maker-unitig_31710-snap-gene-0.2"/>
</dbReference>
<feature type="region of interest" description="Disordered" evidence="4">
    <location>
        <begin position="159"/>
        <end position="253"/>
    </location>
</feature>
<organism evidence="5 6">
    <name type="scientific">Macrostomum lignano</name>
    <dbReference type="NCBI Taxonomy" id="282301"/>
    <lineage>
        <taxon>Eukaryota</taxon>
        <taxon>Metazoa</taxon>
        <taxon>Spiralia</taxon>
        <taxon>Lophotrochozoa</taxon>
        <taxon>Platyhelminthes</taxon>
        <taxon>Rhabditophora</taxon>
        <taxon>Macrostomorpha</taxon>
        <taxon>Macrostomida</taxon>
        <taxon>Macrostomidae</taxon>
        <taxon>Macrostomum</taxon>
    </lineage>
</organism>
<protein>
    <submittedName>
        <fullName evidence="6">Ig-like domain-containing protein</fullName>
    </submittedName>
</protein>
<dbReference type="Proteomes" id="UP000095280">
    <property type="component" value="Unplaced"/>
</dbReference>
<feature type="compositionally biased region" description="Basic residues" evidence="4">
    <location>
        <begin position="8"/>
        <end position="28"/>
    </location>
</feature>
<dbReference type="InterPro" id="IPR014756">
    <property type="entry name" value="Ig_E-set"/>
</dbReference>
<dbReference type="PROSITE" id="PS50194">
    <property type="entry name" value="FILAMIN_REPEAT"/>
    <property type="match status" value="4"/>
</dbReference>
<dbReference type="InterPro" id="IPR044801">
    <property type="entry name" value="Filamin"/>
</dbReference>
<reference evidence="6" key="1">
    <citation type="submission" date="2016-11" db="UniProtKB">
        <authorList>
            <consortium name="WormBaseParasite"/>
        </authorList>
    </citation>
    <scope>IDENTIFICATION</scope>
</reference>
<dbReference type="Gene3D" id="2.60.40.10">
    <property type="entry name" value="Immunoglobulins"/>
    <property type="match status" value="5"/>
</dbReference>
<dbReference type="InterPro" id="IPR013783">
    <property type="entry name" value="Ig-like_fold"/>
</dbReference>
<evidence type="ECO:0000313" key="6">
    <source>
        <dbReference type="WBParaSite" id="maker-unitig_31710-snap-gene-0.2-mRNA-1"/>
    </source>
</evidence>
<sequence length="829" mass="88335">TLSSKVHPATRRRGACRSARQRRRRHGRCLLSQQSRRARRPHHRPDGEDIAASPYMSNIGERRAQLRPELVSARGPGIGVPDSQGLALHRRGGIRVDASASGGPPDLLRVTVHNCRGEPVQADCLPRGPGLFQCGYVPQAPGRYTTSISYSGVSIPGSPFRCSLPNPSARPGPSRRPRCQTGGPPEADGLHGGQLESGPGRNPDLSPPGGYRGRAASQTGWHRDAGLYRVERPPVTVRSPTPGSPRGSPFRVPVEPDIDLDKVHVLGLESHVYRDSYPKFRVDASAVESTVNPAESGGAAAALVSGRTGRPVAEVQVRSQGAGLYECAYRPREAGPHRMEVTYAGLPVPGSPFPVEVASGCDPGRVRAHGPGLRSALVESRPLHRGLRHRRQGDLTLAVLGPGQAPVKYRDNGDGTWAVQYTPSERGPHEVQWAPVVKFADCHVPGSPFPVPVESRPAPDRVTAYGPGPAERPGSLWTPPRPVPDTRPSGSDRRWAQRPARRAGARTAGRSVLAAYEPLCEGPAEVAVTFAGQPIPGSPFRVAVRPRCEPGAVVATGPGVRPPGAVRQPCRPRCQPLLKWTRATPGPGELRVGRRGSRTAELCRSAPSALRLRGDADKACASLWPPQATAGRGGHRRPPSWWTATAPADRLRSPAESPLNDQSWTSHLEENADGDGQPVYTPGFPACSAIEIRFGGQPAFPTRAAARWSSKKTKSWRNRSAAKKLTSSSELPPAGPRYPEIDFGLTFDARPAPGTPTAVAASSIGLARSAARAAGANGREPVAGFAVQVLQSTVWGDSVTWTAYGPGLCYGRSGEPGKFHRCDQGGRTR</sequence>
<evidence type="ECO:0000256" key="1">
    <source>
        <dbReference type="ARBA" id="ARBA00009238"/>
    </source>
</evidence>
<dbReference type="InterPro" id="IPR017868">
    <property type="entry name" value="Filamin/ABP280_repeat-like"/>
</dbReference>
<feature type="compositionally biased region" description="Low complexity" evidence="4">
    <location>
        <begin position="238"/>
        <end position="249"/>
    </location>
</feature>
<feature type="repeat" description="Filamin" evidence="3">
    <location>
        <begin position="63"/>
        <end position="164"/>
    </location>
</feature>
<evidence type="ECO:0000256" key="4">
    <source>
        <dbReference type="SAM" id="MobiDB-lite"/>
    </source>
</evidence>
<dbReference type="PANTHER" id="PTHR38537:SF8">
    <property type="entry name" value="FILAMIN-A"/>
    <property type="match status" value="1"/>
</dbReference>
<dbReference type="SMART" id="SM00557">
    <property type="entry name" value="IG_FLMN"/>
    <property type="match status" value="4"/>
</dbReference>
<dbReference type="GO" id="GO:0030036">
    <property type="term" value="P:actin cytoskeleton organization"/>
    <property type="evidence" value="ECO:0007669"/>
    <property type="project" value="InterPro"/>
</dbReference>
<dbReference type="PANTHER" id="PTHR38537">
    <property type="entry name" value="JITTERBUG, ISOFORM N"/>
    <property type="match status" value="1"/>
</dbReference>
<evidence type="ECO:0000256" key="3">
    <source>
        <dbReference type="PROSITE-ProRule" id="PRU00087"/>
    </source>
</evidence>
<feature type="region of interest" description="Disordered" evidence="4">
    <location>
        <begin position="706"/>
        <end position="735"/>
    </location>
</feature>
<name>A0A1I8FEK7_9PLAT</name>
<dbReference type="SUPFAM" id="SSF81296">
    <property type="entry name" value="E set domains"/>
    <property type="match status" value="4"/>
</dbReference>
<comment type="similarity">
    <text evidence="1">Belongs to the filamin family.</text>
</comment>
<dbReference type="GO" id="GO:0051015">
    <property type="term" value="F:actin filament binding"/>
    <property type="evidence" value="ECO:0007669"/>
    <property type="project" value="InterPro"/>
</dbReference>
<feature type="compositionally biased region" description="Basic and acidic residues" evidence="4">
    <location>
        <begin position="221"/>
        <end position="232"/>
    </location>
</feature>
<evidence type="ECO:0000256" key="2">
    <source>
        <dbReference type="ARBA" id="ARBA00022737"/>
    </source>
</evidence>
<dbReference type="AlphaFoldDB" id="A0A1I8FEK7"/>
<feature type="compositionally biased region" description="Basic residues" evidence="4">
    <location>
        <begin position="709"/>
        <end position="722"/>
    </location>
</feature>
<feature type="region of interest" description="Disordered" evidence="4">
    <location>
        <begin position="451"/>
        <end position="507"/>
    </location>
</feature>
<feature type="repeat" description="Filamin" evidence="3">
    <location>
        <begin position="358"/>
        <end position="453"/>
    </location>
</feature>
<feature type="repeat" description="Filamin" evidence="3">
    <location>
        <begin position="255"/>
        <end position="357"/>
    </location>
</feature>
<dbReference type="InterPro" id="IPR001298">
    <property type="entry name" value="Filamin/ABP280_rpt"/>
</dbReference>
<dbReference type="Pfam" id="PF00630">
    <property type="entry name" value="Filamin"/>
    <property type="match status" value="3"/>
</dbReference>
<feature type="region of interest" description="Disordered" evidence="4">
    <location>
        <begin position="624"/>
        <end position="680"/>
    </location>
</feature>
<evidence type="ECO:0000313" key="5">
    <source>
        <dbReference type="Proteomes" id="UP000095280"/>
    </source>
</evidence>
<accession>A0A1I8FEK7</accession>
<feature type="region of interest" description="Disordered" evidence="4">
    <location>
        <begin position="1"/>
        <end position="53"/>
    </location>
</feature>
<keyword evidence="5" id="KW-1185">Reference proteome</keyword>
<keyword evidence="2" id="KW-0677">Repeat</keyword>
<feature type="repeat" description="Filamin" evidence="3">
    <location>
        <begin position="514"/>
        <end position="544"/>
    </location>
</feature>